<keyword evidence="7" id="KW-1133">Transmembrane helix</keyword>
<keyword evidence="10" id="KW-1185">Reference proteome</keyword>
<name>A0A6M0K8D5_9GAMM</name>
<evidence type="ECO:0000256" key="2">
    <source>
        <dbReference type="ARBA" id="ARBA00007931"/>
    </source>
</evidence>
<feature type="transmembrane region" description="Helical" evidence="7">
    <location>
        <begin position="369"/>
        <end position="390"/>
    </location>
</feature>
<dbReference type="SMART" id="SM00860">
    <property type="entry name" value="SMI1_KNR4"/>
    <property type="match status" value="1"/>
</dbReference>
<keyword evidence="6" id="KW-0482">Metalloprotease</keyword>
<evidence type="ECO:0000256" key="6">
    <source>
        <dbReference type="ARBA" id="ARBA00023049"/>
    </source>
</evidence>
<keyword evidence="7" id="KW-0812">Transmembrane</keyword>
<feature type="transmembrane region" description="Helical" evidence="7">
    <location>
        <begin position="6"/>
        <end position="27"/>
    </location>
</feature>
<dbReference type="Pfam" id="PF09346">
    <property type="entry name" value="SMI1_KNR4"/>
    <property type="match status" value="1"/>
</dbReference>
<dbReference type="AlphaFoldDB" id="A0A6M0K8D5"/>
<feature type="transmembrane region" description="Helical" evidence="7">
    <location>
        <begin position="402"/>
        <end position="422"/>
    </location>
</feature>
<dbReference type="GO" id="GO:0006508">
    <property type="term" value="P:proteolysis"/>
    <property type="evidence" value="ECO:0007669"/>
    <property type="project" value="UniProtKB-KW"/>
</dbReference>
<dbReference type="InterPro" id="IPR018958">
    <property type="entry name" value="Knr4/Smi1-like_dom"/>
</dbReference>
<evidence type="ECO:0000256" key="3">
    <source>
        <dbReference type="ARBA" id="ARBA00022670"/>
    </source>
</evidence>
<reference evidence="9 10" key="1">
    <citation type="submission" date="2020-02" db="EMBL/GenBank/DDBJ databases">
        <title>Genome sequences of Thiorhodococcus mannitoliphagus and Thiorhodococcus minor, purple sulfur photosynthetic bacteria in the gammaproteobacterial family, Chromatiaceae.</title>
        <authorList>
            <person name="Aviles F.A."/>
            <person name="Meyer T.E."/>
            <person name="Kyndt J.A."/>
        </authorList>
    </citation>
    <scope>NUCLEOTIDE SEQUENCE [LARGE SCALE GENOMIC DNA]</scope>
    <source>
        <strain evidence="9 10">DSM 11518</strain>
    </source>
</reference>
<accession>A0A6M0K8D5</accession>
<evidence type="ECO:0000313" key="9">
    <source>
        <dbReference type="EMBL" id="NEV64977.1"/>
    </source>
</evidence>
<feature type="transmembrane region" description="Helical" evidence="7">
    <location>
        <begin position="262"/>
        <end position="283"/>
    </location>
</feature>
<keyword evidence="5" id="KW-0862">Zinc</keyword>
<feature type="transmembrane region" description="Helical" evidence="7">
    <location>
        <begin position="339"/>
        <end position="357"/>
    </location>
</feature>
<comment type="similarity">
    <text evidence="2">Belongs to the peptidase M50B family.</text>
</comment>
<evidence type="ECO:0000256" key="5">
    <source>
        <dbReference type="ARBA" id="ARBA00022833"/>
    </source>
</evidence>
<evidence type="ECO:0000256" key="4">
    <source>
        <dbReference type="ARBA" id="ARBA00022801"/>
    </source>
</evidence>
<dbReference type="SUPFAM" id="SSF160631">
    <property type="entry name" value="SMI1/KNR4-like"/>
    <property type="match status" value="1"/>
</dbReference>
<feature type="transmembrane region" description="Helical" evidence="7">
    <location>
        <begin position="428"/>
        <end position="445"/>
    </location>
</feature>
<comment type="cofactor">
    <cofactor evidence="1">
        <name>Zn(2+)</name>
        <dbReference type="ChEBI" id="CHEBI:29105"/>
    </cofactor>
</comment>
<feature type="domain" description="Knr4/Smi1-like" evidence="8">
    <location>
        <begin position="602"/>
        <end position="753"/>
    </location>
</feature>
<evidence type="ECO:0000313" key="10">
    <source>
        <dbReference type="Proteomes" id="UP000483379"/>
    </source>
</evidence>
<keyword evidence="4" id="KW-0378">Hydrolase</keyword>
<dbReference type="EMBL" id="JAAIJQ010000131">
    <property type="protein sequence ID" value="NEV64977.1"/>
    <property type="molecule type" value="Genomic_DNA"/>
</dbReference>
<evidence type="ECO:0000256" key="7">
    <source>
        <dbReference type="SAM" id="Phobius"/>
    </source>
</evidence>
<protein>
    <recommendedName>
        <fullName evidence="8">Knr4/Smi1-like domain-containing protein</fullName>
    </recommendedName>
</protein>
<dbReference type="RefSeq" id="WP_164456254.1">
    <property type="nucleotide sequence ID" value="NZ_JAAIJQ010000131.1"/>
</dbReference>
<dbReference type="InterPro" id="IPR037883">
    <property type="entry name" value="Knr4/Smi1-like_sf"/>
</dbReference>
<dbReference type="Gene3D" id="3.40.1580.10">
    <property type="entry name" value="SMI1/KNR4-like"/>
    <property type="match status" value="1"/>
</dbReference>
<evidence type="ECO:0000256" key="1">
    <source>
        <dbReference type="ARBA" id="ARBA00001947"/>
    </source>
</evidence>
<dbReference type="PANTHER" id="PTHR39188:SF3">
    <property type="entry name" value="STAGE IV SPORULATION PROTEIN FB"/>
    <property type="match status" value="1"/>
</dbReference>
<evidence type="ECO:0000259" key="8">
    <source>
        <dbReference type="SMART" id="SM00860"/>
    </source>
</evidence>
<keyword evidence="7" id="KW-0472">Membrane</keyword>
<comment type="caution">
    <text evidence="9">The sequence shown here is derived from an EMBL/GenBank/DDBJ whole genome shotgun (WGS) entry which is preliminary data.</text>
</comment>
<proteinExistence type="inferred from homology"/>
<dbReference type="Proteomes" id="UP000483379">
    <property type="component" value="Unassembled WGS sequence"/>
</dbReference>
<sequence length="767" mass="84441">MDNLLSDWAPLLAILWITLLLVLRLILATRVAERARFLAVQSVDIPPGWQPAFADTDAELRDLGFEHLCWCRTEFAPRETLAPELARFYKHGSEPVVARVLPPQVFAWPDRCGVALFSLESSGTILATADRLPELFPRPPESLAMGIVTVATSLADLLDAHRMILAAREDQLALWGDAEDVIARMNAFEVANIRWLQDAKLVAAHPEGGLVPRLRTALGFIWRSLRGQVVQPRPESEPLKPEHAALLFQQWRKAQRLTPTPWVQWGLFSLTALGFLIAGGILWDWLLTTLLLAAVVFHELGHYLAMRWLGYQNLQIMMLPLLGGLATGVERRPTAANRAFVSLMGPVPGILLGWLLVSLASGSPHQEPMLAMGVVLLILNYLNLLPLAPLDGGQLVKALIPPRWLVLIVIFELLGAGALFWAGIALDPVLALIGLAPLIGAILLWRRRRRLRELQDLWEKAGKPEDELGRIALAIQVEDAHGKRYRPVVKKARALQEMLDTLALKPPAAATRALLLSVYLGLFLVPLAAAPGFGSDWMTLVKAGFQAEPSQLERLQEEAHSLAWAELLDQLSRLQLQTSDPLDRQDAAEGMPEPPARLLRAPASATAIAEAERRLGLTFPPSYRAFLAQSDGLQDPWTTKGEPWLLPVREVATMAERLPEQLATLKESLSESEHEGDDPVILVLPGIDFAAEPKGLVADQLDDMLVIGIGGIYDDFILLTPDLGETPGELGVLQLSQDLMATGYPSFRAFVEAHYAIAKLRSTSPCR</sequence>
<gene>
    <name evidence="9" type="ORF">G3446_24470</name>
</gene>
<feature type="transmembrane region" description="Helical" evidence="7">
    <location>
        <begin position="513"/>
        <end position="533"/>
    </location>
</feature>
<dbReference type="PANTHER" id="PTHR39188">
    <property type="entry name" value="MEMBRANE-ASSOCIATED ZINC METALLOPROTEASE M50B"/>
    <property type="match status" value="1"/>
</dbReference>
<keyword evidence="3" id="KW-0645">Protease</keyword>
<dbReference type="GO" id="GO:0008237">
    <property type="term" value="F:metallopeptidase activity"/>
    <property type="evidence" value="ECO:0007669"/>
    <property type="project" value="UniProtKB-KW"/>
</dbReference>
<organism evidence="9 10">
    <name type="scientific">Thiorhodococcus minor</name>
    <dbReference type="NCBI Taxonomy" id="57489"/>
    <lineage>
        <taxon>Bacteria</taxon>
        <taxon>Pseudomonadati</taxon>
        <taxon>Pseudomonadota</taxon>
        <taxon>Gammaproteobacteria</taxon>
        <taxon>Chromatiales</taxon>
        <taxon>Chromatiaceae</taxon>
        <taxon>Thiorhodococcus</taxon>
    </lineage>
</organism>